<evidence type="ECO:0000313" key="2">
    <source>
        <dbReference type="EMBL" id="MBB4755335.1"/>
    </source>
</evidence>
<sequence length="96" mass="10713">MSDYDYGPVDTYEITWMSGHIERVLAHQVSYPAAGMALMRSMGAVTVGVEGGAPRVRMRAEINGRWTLTLSAREEDIRTMRLVTEPERIPGTEADQ</sequence>
<evidence type="ECO:0000313" key="4">
    <source>
        <dbReference type="Proteomes" id="UP000631312"/>
    </source>
</evidence>
<dbReference type="Proteomes" id="UP000631312">
    <property type="component" value="Unassembled WGS sequence"/>
</dbReference>
<gene>
    <name evidence="1" type="ORF">Alo02nite_92910</name>
    <name evidence="2" type="ORF">BJ964_009606</name>
</gene>
<dbReference type="Proteomes" id="UP000590511">
    <property type="component" value="Unassembled WGS sequence"/>
</dbReference>
<protein>
    <submittedName>
        <fullName evidence="2">Uncharacterized protein</fullName>
    </submittedName>
</protein>
<dbReference type="AlphaFoldDB" id="A0A7W7HRJ9"/>
<organism evidence="2 3">
    <name type="scientific">Actinoplanes lobatus</name>
    <dbReference type="NCBI Taxonomy" id="113568"/>
    <lineage>
        <taxon>Bacteria</taxon>
        <taxon>Bacillati</taxon>
        <taxon>Actinomycetota</taxon>
        <taxon>Actinomycetes</taxon>
        <taxon>Micromonosporales</taxon>
        <taxon>Micromonosporaceae</taxon>
        <taxon>Actinoplanes</taxon>
    </lineage>
</organism>
<dbReference type="EMBL" id="JACHNC010000002">
    <property type="protein sequence ID" value="MBB4755335.1"/>
    <property type="molecule type" value="Genomic_DNA"/>
</dbReference>
<keyword evidence="4" id="KW-1185">Reference proteome</keyword>
<reference evidence="1 4" key="2">
    <citation type="submission" date="2021-01" db="EMBL/GenBank/DDBJ databases">
        <title>Whole genome shotgun sequence of Actinoplanes lobatus NBRC 12513.</title>
        <authorList>
            <person name="Komaki H."/>
            <person name="Tamura T."/>
        </authorList>
    </citation>
    <scope>NUCLEOTIDE SEQUENCE [LARGE SCALE GENOMIC DNA]</scope>
    <source>
        <strain evidence="1 4">NBRC 12513</strain>
    </source>
</reference>
<comment type="caution">
    <text evidence="2">The sequence shown here is derived from an EMBL/GenBank/DDBJ whole genome shotgun (WGS) entry which is preliminary data.</text>
</comment>
<proteinExistence type="predicted"/>
<reference evidence="2 3" key="1">
    <citation type="submission" date="2020-08" db="EMBL/GenBank/DDBJ databases">
        <title>Sequencing the genomes of 1000 actinobacteria strains.</title>
        <authorList>
            <person name="Klenk H.-P."/>
        </authorList>
    </citation>
    <scope>NUCLEOTIDE SEQUENCE [LARGE SCALE GENOMIC DNA]</scope>
    <source>
        <strain evidence="2 3">DSM 43150</strain>
    </source>
</reference>
<dbReference type="RefSeq" id="WP_188127638.1">
    <property type="nucleotide sequence ID" value="NZ_BOMP01000206.1"/>
</dbReference>
<name>A0A7W7HRJ9_9ACTN</name>
<evidence type="ECO:0000313" key="1">
    <source>
        <dbReference type="EMBL" id="GIE46393.1"/>
    </source>
</evidence>
<dbReference type="EMBL" id="BOMP01000206">
    <property type="protein sequence ID" value="GIE46393.1"/>
    <property type="molecule type" value="Genomic_DNA"/>
</dbReference>
<evidence type="ECO:0000313" key="3">
    <source>
        <dbReference type="Proteomes" id="UP000590511"/>
    </source>
</evidence>
<accession>A0A7W7HRJ9</accession>